<dbReference type="InterPro" id="IPR040999">
    <property type="entry name" value="Mak_N_cap"/>
</dbReference>
<evidence type="ECO:0000259" key="16">
    <source>
        <dbReference type="Pfam" id="PF18085"/>
    </source>
</evidence>
<evidence type="ECO:0000313" key="17">
    <source>
        <dbReference type="EMBL" id="GAA4395915.1"/>
    </source>
</evidence>
<evidence type="ECO:0000259" key="15">
    <source>
        <dbReference type="Pfam" id="PF01636"/>
    </source>
</evidence>
<dbReference type="SUPFAM" id="SSF56112">
    <property type="entry name" value="Protein kinase-like (PK-like)"/>
    <property type="match status" value="1"/>
</dbReference>
<evidence type="ECO:0000256" key="13">
    <source>
        <dbReference type="ARBA" id="ARBA00031251"/>
    </source>
</evidence>
<dbReference type="Gene3D" id="3.90.1200.10">
    <property type="match status" value="1"/>
</dbReference>
<keyword evidence="11" id="KW-0320">Glycogen biosynthesis</keyword>
<keyword evidence="7" id="KW-0808">Transferase</keyword>
<feature type="domain" description="Maltokinase N-terminal cap" evidence="16">
    <location>
        <begin position="21"/>
        <end position="108"/>
    </location>
</feature>
<evidence type="ECO:0000313" key="18">
    <source>
        <dbReference type="Proteomes" id="UP001500390"/>
    </source>
</evidence>
<keyword evidence="18" id="KW-1185">Reference proteome</keyword>
<dbReference type="Pfam" id="PF18085">
    <property type="entry name" value="Mak_N_cap"/>
    <property type="match status" value="1"/>
</dbReference>
<evidence type="ECO:0000256" key="1">
    <source>
        <dbReference type="ARBA" id="ARBA00004964"/>
    </source>
</evidence>
<comment type="similarity">
    <text evidence="2">Belongs to the aminoglycoside phosphotransferase family.</text>
</comment>
<dbReference type="InterPro" id="IPR002575">
    <property type="entry name" value="Aminoglycoside_PTrfase"/>
</dbReference>
<accession>A0ABP8JUD8</accession>
<evidence type="ECO:0000256" key="5">
    <source>
        <dbReference type="ARBA" id="ARBA00013882"/>
    </source>
</evidence>
<dbReference type="RefSeq" id="WP_159900364.1">
    <property type="nucleotide sequence ID" value="NZ_BAABFX010000026.1"/>
</dbReference>
<keyword evidence="9" id="KW-0418">Kinase</keyword>
<evidence type="ECO:0000256" key="8">
    <source>
        <dbReference type="ARBA" id="ARBA00022741"/>
    </source>
</evidence>
<sequence>MAEIITTASLRPSKLELVSGWMGEQRWYAAKGQQPRLRLLAAWRLDDPAGEVGVETLIVADESGSEPVVYQVPLTYRGEPLGSADHALVGTMEHTALGHRWVYDAPHDPVYAAQLLELVQGRVKAQSSKASDTVLDTVVGVPQSSWPHEVRVRASRVLSGEQSNTSVILDCDLPGGQHTPLIVKVFRMLSPGDNPDVVLQGALVDAGSRRVPAVVGSVHGQWPHPGADGDHPASGHLTFAQEFLPGVEDAWRVALRAAEAGTDFAGPARALGEATAQVHRTLAEVLGSEPTRAEQTTAILDEMRGRFEAAAEAVPALEDVRGPIESVLRAAARGQWPPLQRIHGDYHLGQVLHSPERGWVLLDFEGEPLRPLAERSLPDQCARDVAGMLRSFDYVGGTLELTRGESARAWVTAAQQAFLDGYADGSGSDPRDLDALLAAFELDKAMYEVVYEARNRPGWVEIPLAAVRRLTAHFSQDPTSQGEPT</sequence>
<comment type="catalytic activity">
    <reaction evidence="14">
        <text>D-maltose + ATP = alpha-maltose 1-phosphate + ADP + H(+)</text>
        <dbReference type="Rhea" id="RHEA:31915"/>
        <dbReference type="ChEBI" id="CHEBI:15378"/>
        <dbReference type="ChEBI" id="CHEBI:17306"/>
        <dbReference type="ChEBI" id="CHEBI:30616"/>
        <dbReference type="ChEBI" id="CHEBI:63576"/>
        <dbReference type="ChEBI" id="CHEBI:456216"/>
        <dbReference type="EC" id="2.7.1.175"/>
    </reaction>
</comment>
<name>A0ABP8JUD8_9MICO</name>
<feature type="domain" description="Aminoglycoside phosphotransferase" evidence="15">
    <location>
        <begin position="268"/>
        <end position="389"/>
    </location>
</feature>
<proteinExistence type="inferred from homology"/>
<organism evidence="17 18">
    <name type="scientific">Ornithinibacter aureus</name>
    <dbReference type="NCBI Taxonomy" id="622664"/>
    <lineage>
        <taxon>Bacteria</taxon>
        <taxon>Bacillati</taxon>
        <taxon>Actinomycetota</taxon>
        <taxon>Actinomycetes</taxon>
        <taxon>Micrococcales</taxon>
        <taxon>Intrasporangiaceae</taxon>
        <taxon>Ornithinibacter</taxon>
    </lineage>
</organism>
<keyword evidence="10" id="KW-0067">ATP-binding</keyword>
<keyword evidence="8" id="KW-0547">Nucleotide-binding</keyword>
<evidence type="ECO:0000256" key="14">
    <source>
        <dbReference type="ARBA" id="ARBA00049067"/>
    </source>
</evidence>
<reference evidence="18" key="1">
    <citation type="journal article" date="2019" name="Int. J. Syst. Evol. Microbiol.">
        <title>The Global Catalogue of Microorganisms (GCM) 10K type strain sequencing project: providing services to taxonomists for standard genome sequencing and annotation.</title>
        <authorList>
            <consortium name="The Broad Institute Genomics Platform"/>
            <consortium name="The Broad Institute Genome Sequencing Center for Infectious Disease"/>
            <person name="Wu L."/>
            <person name="Ma J."/>
        </authorList>
    </citation>
    <scope>NUCLEOTIDE SEQUENCE [LARGE SCALE GENOMIC DNA]</scope>
    <source>
        <strain evidence="18">JCM 17738</strain>
    </source>
</reference>
<keyword evidence="6" id="KW-0321">Glycogen metabolism</keyword>
<keyword evidence="12" id="KW-0119">Carbohydrate metabolism</keyword>
<comment type="subunit">
    <text evidence="3">Monomer.</text>
</comment>
<dbReference type="Proteomes" id="UP001500390">
    <property type="component" value="Unassembled WGS sequence"/>
</dbReference>
<evidence type="ECO:0000256" key="3">
    <source>
        <dbReference type="ARBA" id="ARBA00011245"/>
    </source>
</evidence>
<gene>
    <name evidence="17" type="ORF">GCM10023153_18370</name>
</gene>
<evidence type="ECO:0000256" key="6">
    <source>
        <dbReference type="ARBA" id="ARBA00022600"/>
    </source>
</evidence>
<dbReference type="EMBL" id="BAABFX010000026">
    <property type="protein sequence ID" value="GAA4395915.1"/>
    <property type="molecule type" value="Genomic_DNA"/>
</dbReference>
<comment type="pathway">
    <text evidence="1">Glycan biosynthesis; glycogen biosynthesis.</text>
</comment>
<comment type="caution">
    <text evidence="17">The sequence shown here is derived from an EMBL/GenBank/DDBJ whole genome shotgun (WGS) entry which is preliminary data.</text>
</comment>
<evidence type="ECO:0000256" key="9">
    <source>
        <dbReference type="ARBA" id="ARBA00022777"/>
    </source>
</evidence>
<evidence type="ECO:0000256" key="12">
    <source>
        <dbReference type="ARBA" id="ARBA00023277"/>
    </source>
</evidence>
<protein>
    <recommendedName>
        <fullName evidence="5">Maltokinase</fullName>
        <ecNumber evidence="4">2.7.1.175</ecNumber>
    </recommendedName>
    <alternativeName>
        <fullName evidence="13">Maltose-1-phosphate synthase</fullName>
    </alternativeName>
</protein>
<dbReference type="Pfam" id="PF01636">
    <property type="entry name" value="APH"/>
    <property type="match status" value="1"/>
</dbReference>
<dbReference type="InterPro" id="IPR011009">
    <property type="entry name" value="Kinase-like_dom_sf"/>
</dbReference>
<evidence type="ECO:0000256" key="11">
    <source>
        <dbReference type="ARBA" id="ARBA00023056"/>
    </source>
</evidence>
<evidence type="ECO:0000256" key="7">
    <source>
        <dbReference type="ARBA" id="ARBA00022679"/>
    </source>
</evidence>
<evidence type="ECO:0000256" key="2">
    <source>
        <dbReference type="ARBA" id="ARBA00006219"/>
    </source>
</evidence>
<evidence type="ECO:0000256" key="4">
    <source>
        <dbReference type="ARBA" id="ARBA00011962"/>
    </source>
</evidence>
<evidence type="ECO:0000256" key="10">
    <source>
        <dbReference type="ARBA" id="ARBA00022840"/>
    </source>
</evidence>
<dbReference type="EC" id="2.7.1.175" evidence="4"/>